<dbReference type="PANTHER" id="PTHR31642:SF328">
    <property type="entry name" value="BAHD FAMILY ACYLTRANSFERASE"/>
    <property type="match status" value="1"/>
</dbReference>
<organism evidence="2 3">
    <name type="scientific">Ceratodon purpureus</name>
    <name type="common">Fire moss</name>
    <name type="synonym">Dicranum purpureum</name>
    <dbReference type="NCBI Taxonomy" id="3225"/>
    <lineage>
        <taxon>Eukaryota</taxon>
        <taxon>Viridiplantae</taxon>
        <taxon>Streptophyta</taxon>
        <taxon>Embryophyta</taxon>
        <taxon>Bryophyta</taxon>
        <taxon>Bryophytina</taxon>
        <taxon>Bryopsida</taxon>
        <taxon>Dicranidae</taxon>
        <taxon>Pseudoditrichales</taxon>
        <taxon>Ditrichaceae</taxon>
        <taxon>Ceratodon</taxon>
    </lineage>
</organism>
<dbReference type="InterPro" id="IPR050317">
    <property type="entry name" value="Plant_Fungal_Acyltransferase"/>
</dbReference>
<dbReference type="AlphaFoldDB" id="A0A8T0ISX5"/>
<dbReference type="Gene3D" id="3.30.559.10">
    <property type="entry name" value="Chloramphenicol acetyltransferase-like domain"/>
    <property type="match status" value="2"/>
</dbReference>
<comment type="similarity">
    <text evidence="1">Belongs to the plant acyltransferase family.</text>
</comment>
<dbReference type="PANTHER" id="PTHR31642">
    <property type="entry name" value="TRICHOTHECENE 3-O-ACETYLTRANSFERASE"/>
    <property type="match status" value="1"/>
</dbReference>
<accession>A0A8T0ISX5</accession>
<evidence type="ECO:0000313" key="2">
    <source>
        <dbReference type="EMBL" id="KAG0586175.1"/>
    </source>
</evidence>
<evidence type="ECO:0000313" key="3">
    <source>
        <dbReference type="Proteomes" id="UP000822688"/>
    </source>
</evidence>
<dbReference type="EMBL" id="CM026422">
    <property type="protein sequence ID" value="KAG0586175.1"/>
    <property type="molecule type" value="Genomic_DNA"/>
</dbReference>
<evidence type="ECO:0000256" key="1">
    <source>
        <dbReference type="ARBA" id="ARBA00009861"/>
    </source>
</evidence>
<name>A0A8T0ISX5_CERPU</name>
<dbReference type="Proteomes" id="UP000822688">
    <property type="component" value="Chromosome 2"/>
</dbReference>
<keyword evidence="3" id="KW-1185">Reference proteome</keyword>
<sequence>MEFTTKRHEIIVPSPPSHPHILTLSNIDQIMPPFYISTLYFFPPSSTSLPSISLTQSLSQALAAFPPAAGRLKPRSNGVGTDVECHNQGAMFVEAHTTITLNCLLTTGKKDVHCRMYQPSPLWDSLAPDPSQEKSLDKPLLFTQMTRLGCGGVVMAVVLHHLVADGFGQAHFTKSWTELARGNPISAHPHLDRTCMQARFPPYSSFEHQEYIVHKSAPSGLFNTATKDLPPTSSRIFEFLPQDIQSLKEQAHSKVGGDDFTGFHVLVAHIWKYVTKAHRVKGSQPIKLGWALEGRNRFNPRLPSNYFGNVVFYGYAEERAEVVVAQPLHDVAMHIRCGTQRITSEYMRSAVDLIAIQSSPALVTGSCLEMPTDLFITSLVNFNAYEMDWGWGPPLFFTPTIPKIHISRGGTVTLLPHSNRRAINALITLFEPQMDALSSDNQFFPISKARL</sequence>
<gene>
    <name evidence="2" type="ORF">KC19_2G070100</name>
</gene>
<proteinExistence type="inferred from homology"/>
<protein>
    <submittedName>
        <fullName evidence="2">Uncharacterized protein</fullName>
    </submittedName>
</protein>
<reference evidence="2" key="1">
    <citation type="submission" date="2020-06" db="EMBL/GenBank/DDBJ databases">
        <title>WGS assembly of Ceratodon purpureus strain R40.</title>
        <authorList>
            <person name="Carey S.B."/>
            <person name="Jenkins J."/>
            <person name="Shu S."/>
            <person name="Lovell J.T."/>
            <person name="Sreedasyam A."/>
            <person name="Maumus F."/>
            <person name="Tiley G.P."/>
            <person name="Fernandez-Pozo N."/>
            <person name="Barry K."/>
            <person name="Chen C."/>
            <person name="Wang M."/>
            <person name="Lipzen A."/>
            <person name="Daum C."/>
            <person name="Saski C.A."/>
            <person name="Payton A.C."/>
            <person name="Mcbreen J.C."/>
            <person name="Conrad R.E."/>
            <person name="Kollar L.M."/>
            <person name="Olsson S."/>
            <person name="Huttunen S."/>
            <person name="Landis J.B."/>
            <person name="Wickett N.J."/>
            <person name="Johnson M.G."/>
            <person name="Rensing S.A."/>
            <person name="Grimwood J."/>
            <person name="Schmutz J."/>
            <person name="Mcdaniel S.F."/>
        </authorList>
    </citation>
    <scope>NUCLEOTIDE SEQUENCE</scope>
    <source>
        <strain evidence="2">R40</strain>
    </source>
</reference>
<dbReference type="InterPro" id="IPR023213">
    <property type="entry name" value="CAT-like_dom_sf"/>
</dbReference>
<comment type="caution">
    <text evidence="2">The sequence shown here is derived from an EMBL/GenBank/DDBJ whole genome shotgun (WGS) entry which is preliminary data.</text>
</comment>
<dbReference type="GO" id="GO:0016747">
    <property type="term" value="F:acyltransferase activity, transferring groups other than amino-acyl groups"/>
    <property type="evidence" value="ECO:0007669"/>
    <property type="project" value="TreeGrafter"/>
</dbReference>
<dbReference type="Pfam" id="PF02458">
    <property type="entry name" value="Transferase"/>
    <property type="match status" value="1"/>
</dbReference>